<comment type="caution">
    <text evidence="2">The sequence shown here is derived from an EMBL/GenBank/DDBJ whole genome shotgun (WGS) entry which is preliminary data.</text>
</comment>
<gene>
    <name evidence="2" type="ORF">TNCT_316411</name>
</gene>
<protein>
    <submittedName>
        <fullName evidence="2">Uncharacterized protein</fullName>
    </submittedName>
</protein>
<feature type="region of interest" description="Disordered" evidence="1">
    <location>
        <begin position="1"/>
        <end position="50"/>
    </location>
</feature>
<accession>A0A8X6M109</accession>
<organism evidence="2 3">
    <name type="scientific">Trichonephila clavata</name>
    <name type="common">Joro spider</name>
    <name type="synonym">Nephila clavata</name>
    <dbReference type="NCBI Taxonomy" id="2740835"/>
    <lineage>
        <taxon>Eukaryota</taxon>
        <taxon>Metazoa</taxon>
        <taxon>Ecdysozoa</taxon>
        <taxon>Arthropoda</taxon>
        <taxon>Chelicerata</taxon>
        <taxon>Arachnida</taxon>
        <taxon>Araneae</taxon>
        <taxon>Araneomorphae</taxon>
        <taxon>Entelegynae</taxon>
        <taxon>Araneoidea</taxon>
        <taxon>Nephilidae</taxon>
        <taxon>Trichonephila</taxon>
    </lineage>
</organism>
<evidence type="ECO:0000313" key="2">
    <source>
        <dbReference type="EMBL" id="GFR30161.1"/>
    </source>
</evidence>
<evidence type="ECO:0000256" key="1">
    <source>
        <dbReference type="SAM" id="MobiDB-lite"/>
    </source>
</evidence>
<keyword evidence="3" id="KW-1185">Reference proteome</keyword>
<proteinExistence type="predicted"/>
<name>A0A8X6M109_TRICU</name>
<dbReference type="Proteomes" id="UP000887116">
    <property type="component" value="Unassembled WGS sequence"/>
</dbReference>
<dbReference type="AlphaFoldDB" id="A0A8X6M109"/>
<feature type="compositionally biased region" description="Basic and acidic residues" evidence="1">
    <location>
        <begin position="23"/>
        <end position="39"/>
    </location>
</feature>
<sequence>MKGKNRSGGEVKSISSTQQIAHQQEERCNWTDKSIPDKSRRSRFRPYKQCNDKGADKERFVLEEYEVHPSQIA</sequence>
<evidence type="ECO:0000313" key="3">
    <source>
        <dbReference type="Proteomes" id="UP000887116"/>
    </source>
</evidence>
<reference evidence="2" key="1">
    <citation type="submission" date="2020-07" db="EMBL/GenBank/DDBJ databases">
        <title>Multicomponent nature underlies the extraordinary mechanical properties of spider dragline silk.</title>
        <authorList>
            <person name="Kono N."/>
            <person name="Nakamura H."/>
            <person name="Mori M."/>
            <person name="Yoshida Y."/>
            <person name="Ohtoshi R."/>
            <person name="Malay A.D."/>
            <person name="Moran D.A.P."/>
            <person name="Tomita M."/>
            <person name="Numata K."/>
            <person name="Arakawa K."/>
        </authorList>
    </citation>
    <scope>NUCLEOTIDE SEQUENCE</scope>
</reference>
<feature type="compositionally biased region" description="Polar residues" evidence="1">
    <location>
        <begin position="13"/>
        <end position="22"/>
    </location>
</feature>
<dbReference type="EMBL" id="BMAO01019369">
    <property type="protein sequence ID" value="GFR30161.1"/>
    <property type="molecule type" value="Genomic_DNA"/>
</dbReference>